<dbReference type="RefSeq" id="WP_184515874.1">
    <property type="nucleotide sequence ID" value="NZ_CP050292.1"/>
</dbReference>
<evidence type="ECO:0000313" key="3">
    <source>
        <dbReference type="Proteomes" id="UP000515291"/>
    </source>
</evidence>
<organism evidence="2 3">
    <name type="scientific">Tardiphaga robiniae</name>
    <dbReference type="NCBI Taxonomy" id="943830"/>
    <lineage>
        <taxon>Bacteria</taxon>
        <taxon>Pseudomonadati</taxon>
        <taxon>Pseudomonadota</taxon>
        <taxon>Alphaproteobacteria</taxon>
        <taxon>Hyphomicrobiales</taxon>
        <taxon>Nitrobacteraceae</taxon>
        <taxon>Tardiphaga</taxon>
    </lineage>
</organism>
<keyword evidence="1" id="KW-0472">Membrane</keyword>
<keyword evidence="1" id="KW-0812">Transmembrane</keyword>
<dbReference type="KEGG" id="trb:HB776_05555"/>
<feature type="transmembrane region" description="Helical" evidence="1">
    <location>
        <begin position="37"/>
        <end position="61"/>
    </location>
</feature>
<sequence length="84" mass="8932">MGFRAKLDMKLRPWPYVALAALLGALGGPIIPAFRYGSLVAIVAAAFMGGAILSVVALWVLRQHGLPIGATVQDMVDAQQRKKS</sequence>
<dbReference type="AlphaFoldDB" id="A0A7G6TVH5"/>
<evidence type="ECO:0000313" key="2">
    <source>
        <dbReference type="EMBL" id="QND70757.1"/>
    </source>
</evidence>
<dbReference type="EMBL" id="CP050292">
    <property type="protein sequence ID" value="QND70757.1"/>
    <property type="molecule type" value="Genomic_DNA"/>
</dbReference>
<dbReference type="Proteomes" id="UP000515291">
    <property type="component" value="Chromosome"/>
</dbReference>
<keyword evidence="1" id="KW-1133">Transmembrane helix</keyword>
<evidence type="ECO:0000256" key="1">
    <source>
        <dbReference type="SAM" id="Phobius"/>
    </source>
</evidence>
<proteinExistence type="predicted"/>
<name>A0A7G6TVH5_9BRAD</name>
<reference evidence="3" key="1">
    <citation type="journal article" date="2020" name="Mol. Plant Microbe">
        <title>Rhizobial microsymbionts of the narrowly endemic Oxytropis species growing in Kamchatka are characterized by significant genetic diversity and possess a set of genes that are associated with T3SS and T6SS secretion systems and can affect the development of symbiosis.</title>
        <authorList>
            <person name="Safronova V."/>
            <person name="Guro P."/>
            <person name="Sazanova A."/>
            <person name="Kuznetsova I."/>
            <person name="Belimov A."/>
            <person name="Yakubov V."/>
            <person name="Chirak E."/>
            <person name="Afonin A."/>
            <person name="Gogolev Y."/>
            <person name="Andronov E."/>
            <person name="Tikhonovich I."/>
        </authorList>
    </citation>
    <scope>NUCLEOTIDE SEQUENCE [LARGE SCALE GENOMIC DNA]</scope>
    <source>
        <strain evidence="3">581</strain>
    </source>
</reference>
<protein>
    <submittedName>
        <fullName evidence="2">Uncharacterized protein</fullName>
    </submittedName>
</protein>
<accession>A0A7G6TVH5</accession>
<gene>
    <name evidence="2" type="ORF">HB776_05555</name>
</gene>